<keyword evidence="8" id="KW-0378">Hydrolase</keyword>
<dbReference type="GO" id="GO:0034039">
    <property type="term" value="F:8-oxo-7,8-dihydroguanine DNA N-glycosylase activity"/>
    <property type="evidence" value="ECO:0007669"/>
    <property type="project" value="TreeGrafter"/>
</dbReference>
<organism evidence="19 20">
    <name type="scientific">Candidatus Nealsonbacteria bacterium CG23_combo_of_CG06-09_8_20_14_all_37_18</name>
    <dbReference type="NCBI Taxonomy" id="1974720"/>
    <lineage>
        <taxon>Bacteria</taxon>
        <taxon>Candidatus Nealsoniibacteriota</taxon>
    </lineage>
</organism>
<comment type="subunit">
    <text evidence="4">Monomer.</text>
</comment>
<name>A0A2G9YYK7_9BACT</name>
<dbReference type="PROSITE" id="PS51068">
    <property type="entry name" value="FPG_CAT"/>
    <property type="match status" value="1"/>
</dbReference>
<dbReference type="GO" id="GO:0006284">
    <property type="term" value="P:base-excision repair"/>
    <property type="evidence" value="ECO:0007669"/>
    <property type="project" value="InterPro"/>
</dbReference>
<comment type="caution">
    <text evidence="19">The sequence shown here is derived from an EMBL/GenBank/DDBJ whole genome shotgun (WGS) entry which is preliminary data.</text>
</comment>
<dbReference type="GO" id="GO:0003684">
    <property type="term" value="F:damaged DNA binding"/>
    <property type="evidence" value="ECO:0007669"/>
    <property type="project" value="InterPro"/>
</dbReference>
<evidence type="ECO:0000256" key="3">
    <source>
        <dbReference type="ARBA" id="ARBA00009409"/>
    </source>
</evidence>
<keyword evidence="11" id="KW-0234">DNA repair</keyword>
<evidence type="ECO:0000256" key="15">
    <source>
        <dbReference type="ARBA" id="ARBA00044632"/>
    </source>
</evidence>
<dbReference type="Gene3D" id="3.20.190.10">
    <property type="entry name" value="MutM-like, N-terminal"/>
    <property type="match status" value="2"/>
</dbReference>
<dbReference type="SMART" id="SM01232">
    <property type="entry name" value="H2TH"/>
    <property type="match status" value="1"/>
</dbReference>
<proteinExistence type="inferred from homology"/>
<dbReference type="Proteomes" id="UP000229952">
    <property type="component" value="Unassembled WGS sequence"/>
</dbReference>
<dbReference type="InterPro" id="IPR000214">
    <property type="entry name" value="Znf_DNA_glyclase/AP_lyase"/>
</dbReference>
<dbReference type="PROSITE" id="PS01242">
    <property type="entry name" value="ZF_FPG_1"/>
    <property type="match status" value="1"/>
</dbReference>
<feature type="domain" description="Formamidopyrimidine-DNA glycosylase catalytic" evidence="18">
    <location>
        <begin position="2"/>
        <end position="89"/>
    </location>
</feature>
<keyword evidence="6" id="KW-0227">DNA damage</keyword>
<keyword evidence="13" id="KW-0511">Multifunctional enzyme</keyword>
<evidence type="ECO:0000259" key="18">
    <source>
        <dbReference type="PROSITE" id="PS51068"/>
    </source>
</evidence>
<dbReference type="PANTHER" id="PTHR22993">
    <property type="entry name" value="FORMAMIDOPYRIMIDINE-DNA GLYCOSYLASE"/>
    <property type="match status" value="1"/>
</dbReference>
<evidence type="ECO:0000256" key="1">
    <source>
        <dbReference type="ARBA" id="ARBA00001668"/>
    </source>
</evidence>
<evidence type="ECO:0000256" key="11">
    <source>
        <dbReference type="ARBA" id="ARBA00023204"/>
    </source>
</evidence>
<dbReference type="PROSITE" id="PS51066">
    <property type="entry name" value="ZF_FPG_2"/>
    <property type="match status" value="1"/>
</dbReference>
<keyword evidence="12" id="KW-0456">Lyase</keyword>
<dbReference type="CDD" id="cd08966">
    <property type="entry name" value="EcFpg-like_N"/>
    <property type="match status" value="1"/>
</dbReference>
<dbReference type="InterPro" id="IPR010979">
    <property type="entry name" value="Ribosomal_uS13-like_H2TH"/>
</dbReference>
<comment type="catalytic activity">
    <reaction evidence="1">
        <text>Hydrolysis of DNA containing ring-opened 7-methylguanine residues, releasing 2,6-diamino-4-hydroxy-5-(N-methyl)formamidopyrimidine.</text>
        <dbReference type="EC" id="3.2.2.23"/>
    </reaction>
</comment>
<dbReference type="InterPro" id="IPR035937">
    <property type="entry name" value="FPG_N"/>
</dbReference>
<dbReference type="GO" id="GO:0140078">
    <property type="term" value="F:class I DNA-(apurinic or apyrimidinic site) endonuclease activity"/>
    <property type="evidence" value="ECO:0007669"/>
    <property type="project" value="UniProtKB-EC"/>
</dbReference>
<dbReference type="InterPro" id="IPR010663">
    <property type="entry name" value="Znf_FPG/IleRS"/>
</dbReference>
<dbReference type="InterPro" id="IPR020629">
    <property type="entry name" value="FPG_Glyclase"/>
</dbReference>
<dbReference type="Pfam" id="PF01149">
    <property type="entry name" value="Fapy_DNA_glyco"/>
    <property type="match status" value="1"/>
</dbReference>
<dbReference type="SMART" id="SM00898">
    <property type="entry name" value="Fapy_DNA_glyco"/>
    <property type="match status" value="1"/>
</dbReference>
<dbReference type="SUPFAM" id="SSF57716">
    <property type="entry name" value="Glucocorticoid receptor-like (DNA-binding domain)"/>
    <property type="match status" value="1"/>
</dbReference>
<keyword evidence="9" id="KW-0862">Zinc</keyword>
<dbReference type="GO" id="GO:0008270">
    <property type="term" value="F:zinc ion binding"/>
    <property type="evidence" value="ECO:0007669"/>
    <property type="project" value="UniProtKB-KW"/>
</dbReference>
<evidence type="ECO:0000256" key="13">
    <source>
        <dbReference type="ARBA" id="ARBA00023268"/>
    </source>
</evidence>
<comment type="cofactor">
    <cofactor evidence="2">
        <name>Zn(2+)</name>
        <dbReference type="ChEBI" id="CHEBI:29105"/>
    </cofactor>
</comment>
<evidence type="ECO:0000256" key="16">
    <source>
        <dbReference type="PROSITE-ProRule" id="PRU00391"/>
    </source>
</evidence>
<evidence type="ECO:0000256" key="5">
    <source>
        <dbReference type="ARBA" id="ARBA00022723"/>
    </source>
</evidence>
<evidence type="ECO:0000256" key="2">
    <source>
        <dbReference type="ARBA" id="ARBA00001947"/>
    </source>
</evidence>
<evidence type="ECO:0000256" key="6">
    <source>
        <dbReference type="ARBA" id="ARBA00022763"/>
    </source>
</evidence>
<dbReference type="SUPFAM" id="SSF81624">
    <property type="entry name" value="N-terminal domain of MutM-like DNA repair proteins"/>
    <property type="match status" value="1"/>
</dbReference>
<keyword evidence="10" id="KW-0238">DNA-binding</keyword>
<protein>
    <submittedName>
        <fullName evidence="19">DNA-formamidopyrimidine glycosylase</fullName>
    </submittedName>
</protein>
<dbReference type="InterPro" id="IPR015887">
    <property type="entry name" value="DNA_glyclase_Znf_dom_DNA_BS"/>
</dbReference>
<dbReference type="EMBL" id="PCRQ01000031">
    <property type="protein sequence ID" value="PIP24316.1"/>
    <property type="molecule type" value="Genomic_DNA"/>
</dbReference>
<dbReference type="InterPro" id="IPR012319">
    <property type="entry name" value="FPG_cat"/>
</dbReference>
<dbReference type="Pfam" id="PF06831">
    <property type="entry name" value="H2TH"/>
    <property type="match status" value="1"/>
</dbReference>
<dbReference type="Gene3D" id="1.10.8.50">
    <property type="match status" value="1"/>
</dbReference>
<evidence type="ECO:0000313" key="20">
    <source>
        <dbReference type="Proteomes" id="UP000229952"/>
    </source>
</evidence>
<evidence type="ECO:0000256" key="10">
    <source>
        <dbReference type="ARBA" id="ARBA00023125"/>
    </source>
</evidence>
<keyword evidence="14" id="KW-0326">Glycosidase</keyword>
<evidence type="ECO:0000259" key="17">
    <source>
        <dbReference type="PROSITE" id="PS51066"/>
    </source>
</evidence>
<evidence type="ECO:0000256" key="4">
    <source>
        <dbReference type="ARBA" id="ARBA00011245"/>
    </source>
</evidence>
<evidence type="ECO:0000313" key="19">
    <source>
        <dbReference type="EMBL" id="PIP24316.1"/>
    </source>
</evidence>
<evidence type="ECO:0000256" key="9">
    <source>
        <dbReference type="ARBA" id="ARBA00022833"/>
    </source>
</evidence>
<dbReference type="InterPro" id="IPR015886">
    <property type="entry name" value="H2TH_FPG"/>
</dbReference>
<reference evidence="19 20" key="1">
    <citation type="submission" date="2017-09" db="EMBL/GenBank/DDBJ databases">
        <title>Depth-based differentiation of microbial function through sediment-hosted aquifers and enrichment of novel symbionts in the deep terrestrial subsurface.</title>
        <authorList>
            <person name="Probst A.J."/>
            <person name="Ladd B."/>
            <person name="Jarett J.K."/>
            <person name="Geller-Mcgrath D.E."/>
            <person name="Sieber C.M."/>
            <person name="Emerson J.B."/>
            <person name="Anantharaman K."/>
            <person name="Thomas B.C."/>
            <person name="Malmstrom R."/>
            <person name="Stieglmeier M."/>
            <person name="Klingl A."/>
            <person name="Woyke T."/>
            <person name="Ryan C.M."/>
            <person name="Banfield J.F."/>
        </authorList>
    </citation>
    <scope>NUCLEOTIDE SEQUENCE [LARGE SCALE GENOMIC DNA]</scope>
    <source>
        <strain evidence="19">CG23_combo_of_CG06-09_8_20_14_all_37_18</strain>
    </source>
</reference>
<comment type="catalytic activity">
    <reaction evidence="15">
        <text>2'-deoxyribonucleotide-(2'-deoxyribose 5'-phosphate)-2'-deoxyribonucleotide-DNA = a 3'-end 2'-deoxyribonucleotide-(2,3-dehydro-2,3-deoxyribose 5'-phosphate)-DNA + a 5'-end 5'-phospho-2'-deoxyribonucleoside-DNA + H(+)</text>
        <dbReference type="Rhea" id="RHEA:66592"/>
        <dbReference type="Rhea" id="RHEA-COMP:13180"/>
        <dbReference type="Rhea" id="RHEA-COMP:16897"/>
        <dbReference type="Rhea" id="RHEA-COMP:17067"/>
        <dbReference type="ChEBI" id="CHEBI:15378"/>
        <dbReference type="ChEBI" id="CHEBI:136412"/>
        <dbReference type="ChEBI" id="CHEBI:157695"/>
        <dbReference type="ChEBI" id="CHEBI:167181"/>
        <dbReference type="EC" id="4.2.99.18"/>
    </reaction>
</comment>
<dbReference type="AlphaFoldDB" id="A0A2G9YYK7"/>
<evidence type="ECO:0000256" key="8">
    <source>
        <dbReference type="ARBA" id="ARBA00022801"/>
    </source>
</evidence>
<feature type="domain" description="FPG-type" evidence="17">
    <location>
        <begin position="209"/>
        <end position="241"/>
    </location>
</feature>
<evidence type="ECO:0000256" key="14">
    <source>
        <dbReference type="ARBA" id="ARBA00023295"/>
    </source>
</evidence>
<comment type="similarity">
    <text evidence="3">Belongs to the FPG family.</text>
</comment>
<dbReference type="Pfam" id="PF06827">
    <property type="entry name" value="zf-FPG_IleRS"/>
    <property type="match status" value="1"/>
</dbReference>
<dbReference type="NCBIfam" id="TIGR00577">
    <property type="entry name" value="fpg"/>
    <property type="match status" value="1"/>
</dbReference>
<evidence type="ECO:0000256" key="12">
    <source>
        <dbReference type="ARBA" id="ARBA00023239"/>
    </source>
</evidence>
<dbReference type="PANTHER" id="PTHR22993:SF9">
    <property type="entry name" value="FORMAMIDOPYRIMIDINE-DNA GLYCOSYLASE"/>
    <property type="match status" value="1"/>
</dbReference>
<accession>A0A2G9YYK7</accession>
<keyword evidence="7 16" id="KW-0863">Zinc-finger</keyword>
<keyword evidence="5" id="KW-0479">Metal-binding</keyword>
<dbReference type="FunFam" id="1.10.8.50:FF:000003">
    <property type="entry name" value="Formamidopyrimidine-DNA glycosylase"/>
    <property type="match status" value="1"/>
</dbReference>
<sequence length="241" mass="28200">MPELPEVETIRRQLYKKIIGKRIDSRKIVGLRRRAKILIIDFDDSSSLIFHLKLTGQLIFNGKPSQHTRKVFNFDDGSQLIFNDARKFGWWKEVKETKKIEEEFGPEALEIDFKTFKELFRKRPNSKIKPLLMDQKFIAGIGNIYSDEILFASKVHPLRLVGTLDEKEIEKIYQNIKKILKKAIKYRGSSVEYYLDACGQKGEYAKYHKVYQQKNCHQCGTRINRIKIAGRSAHFCPACQK</sequence>
<dbReference type="SUPFAM" id="SSF46946">
    <property type="entry name" value="S13-like H2TH domain"/>
    <property type="match status" value="1"/>
</dbReference>
<gene>
    <name evidence="19" type="primary">mutM</name>
    <name evidence="19" type="ORF">COX35_01305</name>
</gene>
<evidence type="ECO:0000256" key="7">
    <source>
        <dbReference type="ARBA" id="ARBA00022771"/>
    </source>
</evidence>